<dbReference type="AlphaFoldDB" id="A0A382AFC8"/>
<organism evidence="1">
    <name type="scientific">marine metagenome</name>
    <dbReference type="NCBI Taxonomy" id="408172"/>
    <lineage>
        <taxon>unclassified sequences</taxon>
        <taxon>metagenomes</taxon>
        <taxon>ecological metagenomes</taxon>
    </lineage>
</organism>
<gene>
    <name evidence="1" type="ORF">METZ01_LOCUS152845</name>
</gene>
<dbReference type="Pfam" id="PF13646">
    <property type="entry name" value="HEAT_2"/>
    <property type="match status" value="1"/>
</dbReference>
<reference evidence="1" key="1">
    <citation type="submission" date="2018-05" db="EMBL/GenBank/DDBJ databases">
        <authorList>
            <person name="Lanie J.A."/>
            <person name="Ng W.-L."/>
            <person name="Kazmierczak K.M."/>
            <person name="Andrzejewski T.M."/>
            <person name="Davidsen T.M."/>
            <person name="Wayne K.J."/>
            <person name="Tettelin H."/>
            <person name="Glass J.I."/>
            <person name="Rusch D."/>
            <person name="Podicherti R."/>
            <person name="Tsui H.-C.T."/>
            <person name="Winkler M.E."/>
        </authorList>
    </citation>
    <scope>NUCLEOTIDE SEQUENCE</scope>
</reference>
<evidence type="ECO:0008006" key="2">
    <source>
        <dbReference type="Google" id="ProtNLM"/>
    </source>
</evidence>
<evidence type="ECO:0000313" key="1">
    <source>
        <dbReference type="EMBL" id="SVA99991.1"/>
    </source>
</evidence>
<protein>
    <recommendedName>
        <fullName evidence="2">HEAT repeat domain-containing protein</fullName>
    </recommendedName>
</protein>
<name>A0A382AFC8_9ZZZZ</name>
<dbReference type="InterPro" id="IPR016024">
    <property type="entry name" value="ARM-type_fold"/>
</dbReference>
<sequence>MPRKPVKNGFQRRQFQRGERRLRGDEVKHYLALADSDNPKERLEAMQNLCPCHVRKRVDAAWDALYRGLQDSDLKVRQAAWHTLEENHGGRRDDPKLYPIMVEIAETEVDPKLRQSANSIIKKVQTVEEKKQDLLGQRHHYFTGKCDWCGDSTAKVCQLYDSKLEIEGTVRLAQVCDDCQSEYEL</sequence>
<dbReference type="Gene3D" id="1.25.10.10">
    <property type="entry name" value="Leucine-rich Repeat Variant"/>
    <property type="match status" value="1"/>
</dbReference>
<dbReference type="SUPFAM" id="SSF48371">
    <property type="entry name" value="ARM repeat"/>
    <property type="match status" value="1"/>
</dbReference>
<dbReference type="EMBL" id="UINC01025078">
    <property type="protein sequence ID" value="SVA99991.1"/>
    <property type="molecule type" value="Genomic_DNA"/>
</dbReference>
<accession>A0A382AFC8</accession>
<dbReference type="InterPro" id="IPR011989">
    <property type="entry name" value="ARM-like"/>
</dbReference>
<proteinExistence type="predicted"/>